<feature type="compositionally biased region" description="Basic and acidic residues" evidence="1">
    <location>
        <begin position="95"/>
        <end position="113"/>
    </location>
</feature>
<reference evidence="3" key="1">
    <citation type="submission" date="2025-08" db="UniProtKB">
        <authorList>
            <consortium name="Ensembl"/>
        </authorList>
    </citation>
    <scope>IDENTIFICATION</scope>
</reference>
<feature type="compositionally biased region" description="Basic and acidic residues" evidence="1">
    <location>
        <begin position="1114"/>
        <end position="1129"/>
    </location>
</feature>
<dbReference type="RefSeq" id="XP_031460259.1">
    <property type="nucleotide sequence ID" value="XM_031604399.1"/>
</dbReference>
<dbReference type="PANTHER" id="PTHR23034">
    <property type="entry name" value="GLUTAMATE-RICH PROTEIN 3"/>
    <property type="match status" value="1"/>
</dbReference>
<feature type="region of interest" description="Disordered" evidence="1">
    <location>
        <begin position="700"/>
        <end position="805"/>
    </location>
</feature>
<dbReference type="OMA" id="HAQYGNE"/>
<gene>
    <name evidence="3" type="primary">ERICH3</name>
</gene>
<feature type="compositionally biased region" description="Basic and acidic residues" evidence="1">
    <location>
        <begin position="720"/>
        <end position="736"/>
    </location>
</feature>
<feature type="region of interest" description="Disordered" evidence="1">
    <location>
        <begin position="1095"/>
        <end position="1165"/>
    </location>
</feature>
<feature type="region of interest" description="Disordered" evidence="1">
    <location>
        <begin position="1321"/>
        <end position="1344"/>
    </location>
</feature>
<reference evidence="3" key="2">
    <citation type="submission" date="2025-09" db="UniProtKB">
        <authorList>
            <consortium name="Ensembl"/>
        </authorList>
    </citation>
    <scope>IDENTIFICATION</scope>
</reference>
<dbReference type="CTD" id="127254"/>
<feature type="compositionally biased region" description="Polar residues" evidence="1">
    <location>
        <begin position="1326"/>
        <end position="1344"/>
    </location>
</feature>
<feature type="compositionally biased region" description="Basic and acidic residues" evidence="1">
    <location>
        <begin position="1182"/>
        <end position="1192"/>
    </location>
</feature>
<feature type="region of interest" description="Disordered" evidence="1">
    <location>
        <begin position="487"/>
        <end position="650"/>
    </location>
</feature>
<feature type="region of interest" description="Disordered" evidence="1">
    <location>
        <begin position="1182"/>
        <end position="1223"/>
    </location>
</feature>
<organism evidence="3 4">
    <name type="scientific">Phasianus colchicus</name>
    <name type="common">Common pheasant</name>
    <dbReference type="NCBI Taxonomy" id="9054"/>
    <lineage>
        <taxon>Eukaryota</taxon>
        <taxon>Metazoa</taxon>
        <taxon>Chordata</taxon>
        <taxon>Craniata</taxon>
        <taxon>Vertebrata</taxon>
        <taxon>Euteleostomi</taxon>
        <taxon>Archelosauria</taxon>
        <taxon>Archosauria</taxon>
        <taxon>Dinosauria</taxon>
        <taxon>Saurischia</taxon>
        <taxon>Theropoda</taxon>
        <taxon>Coelurosauria</taxon>
        <taxon>Aves</taxon>
        <taxon>Neognathae</taxon>
        <taxon>Galloanserae</taxon>
        <taxon>Galliformes</taxon>
        <taxon>Phasianidae</taxon>
        <taxon>Phasianinae</taxon>
        <taxon>Phasianus</taxon>
    </lineage>
</organism>
<dbReference type="Pfam" id="PF15257">
    <property type="entry name" value="DUF4590"/>
    <property type="match status" value="1"/>
</dbReference>
<dbReference type="Proteomes" id="UP000472261">
    <property type="component" value="Unplaced"/>
</dbReference>
<feature type="domain" description="DUF4590" evidence="2">
    <location>
        <begin position="328"/>
        <end position="439"/>
    </location>
</feature>
<name>A0A669Q061_PHACC</name>
<protein>
    <submittedName>
        <fullName evidence="3">Glutamate rich 3</fullName>
    </submittedName>
</protein>
<dbReference type="Ensembl" id="ENSPCLT00000010077.1">
    <property type="protein sequence ID" value="ENSPCLP00000007356.1"/>
    <property type="gene ID" value="ENSPCLG00000006123.1"/>
</dbReference>
<feature type="compositionally biased region" description="Low complexity" evidence="1">
    <location>
        <begin position="598"/>
        <end position="612"/>
    </location>
</feature>
<dbReference type="PANTHER" id="PTHR23034:SF2">
    <property type="entry name" value="GLUTAMATE-RICH PROTEIN 3"/>
    <property type="match status" value="1"/>
</dbReference>
<evidence type="ECO:0000313" key="4">
    <source>
        <dbReference type="Proteomes" id="UP000472261"/>
    </source>
</evidence>
<feature type="region of interest" description="Disordered" evidence="1">
    <location>
        <begin position="922"/>
        <end position="953"/>
    </location>
</feature>
<feature type="compositionally biased region" description="Acidic residues" evidence="1">
    <location>
        <begin position="526"/>
        <end position="538"/>
    </location>
</feature>
<feature type="compositionally biased region" description="Basic and acidic residues" evidence="1">
    <location>
        <begin position="619"/>
        <end position="638"/>
    </location>
</feature>
<feature type="compositionally biased region" description="Basic and acidic residues" evidence="1">
    <location>
        <begin position="781"/>
        <end position="798"/>
    </location>
</feature>
<sequence length="1344" mass="145122">MSGPHPGLLATYNSLTDKHLAGYFSNARIRRHLQRSGLISRSGRIIPEKEYRLNAMRRDHQRYVRECLARATFLKVLDMERHHQLEVRRKLENSVRKERVQKTKMERPRRSVEDANPVHSPHPPLGSRNRYGRHPLMAGEPAAHSQLRAPRPIADYNGGHPSDQHGSKEPAFLKATSSHRPNTAPGNMQYPLRLQPLHGCAAAGTVPRSSGSKQKCCMLENYQQFASGRERSGLRLMNSVEYVTGKSPYRLPVINNYLIPVPPPTLQKGDRSVKAVRNGTSRRRRFRPTTAPNGLEQLVTKNSGEFSKPSLRSNAFVTMIFLGKSVRLSHDDSDYRDEIKVYQQHCGGENLCVYKGKLLEGETFQFVSKRHRGFPFSLTFFLNGMQVDRLSSCCEYRHQKRSRLGGRHGYFGFLSVEGASPCYRCIIAMGLDKKPSPPKREMEEDCEEEQLGSWKDGVCSEPSGSSVDQKSSKESVLIILPSHKADVETIEDKMETGQDYEREEGTKPSNCETEENQEDTGKNEYNEDFEAVEVDEEGQTGGQRNGMSKSPPDVENHNSDYEKESEDVSQKALQASDSEKDESDGHSDSTSENGKQGSSSARSLSSTSTQCSSEDESDTEKMKENVKGKEECDIKEASDNTACAQYGNENRENKLFRTEDSQKAFSLEEEGMDEAEMTKTEALTSRENTEAFHENILEMQHQSPDVTGEVKQAESVESNIRGEEEKKANIRRDSGEKNVSVPLEKNMMEVEDRNEESPQSGEGGASEDDRSAQEEITEAIGNDHHVNFDHECSDSHVDEEVENATSAECDPSEACVISQLQQPHISDVLSAVTVTLAAAGGAVLADRTGAPGTQSEAVEVAHVRQDRGEDGGCAAERGHAGTDCAEHGAVWAGELQPEGEEAAVAPERHLHLDELAPARGAMAEGDAEEKEPGKGTELGAEVEDQDAPTGAGENMGPWRDLAGGGDEHVGMGALLGVVVARGVTGGERAVNGASEEQRLGGAAVPVLGGMGPEVQGAAGDADLAEGIPEVGDPAAVWATEKAAFEGQKTVEEAGALLGTSGDTEFCTGKEEILKPNEFSQLKVSEEERMEMDALGTVTFESDRSPEEEGSSQPRAEDMKEPKDSGRDPAIHTVPGREVGEDAGRYSASGGSAPLEQTATAGDEEGSAIVLLSGSLSLGSAAKTDRAMEEKSDGVVMGVSGVRARDESGDEEVREGAAGPQEQAAVGQGLLECDTGGEQAVLGERTPPGQSVMACEALETAQGTQSRGCLGLWGQQPAVPASGAAQEDTVLAGVQIEGKLPELGLGGSTQRKEVEAVLEGTVGCSGAQEQRSGSPERGSTSTVRM</sequence>
<feature type="region of interest" description="Disordered" evidence="1">
    <location>
        <begin position="95"/>
        <end position="136"/>
    </location>
</feature>
<proteinExistence type="predicted"/>
<feature type="region of interest" description="Disordered" evidence="1">
    <location>
        <begin position="434"/>
        <end position="474"/>
    </location>
</feature>
<evidence type="ECO:0000313" key="3">
    <source>
        <dbReference type="Ensembl" id="ENSPCLP00000007356.1"/>
    </source>
</evidence>
<evidence type="ECO:0000256" key="1">
    <source>
        <dbReference type="SAM" id="MobiDB-lite"/>
    </source>
</evidence>
<keyword evidence="4" id="KW-1185">Reference proteome</keyword>
<feature type="compositionally biased region" description="Basic and acidic residues" evidence="1">
    <location>
        <begin position="487"/>
        <end position="506"/>
    </location>
</feature>
<dbReference type="InterPro" id="IPR048257">
    <property type="entry name" value="DUF4590"/>
</dbReference>
<evidence type="ECO:0000259" key="2">
    <source>
        <dbReference type="Pfam" id="PF15257"/>
    </source>
</evidence>
<dbReference type="GeneID" id="116235923"/>
<accession>A0A669Q061</accession>
<feature type="compositionally biased region" description="Basic and acidic residues" evidence="1">
    <location>
        <begin position="552"/>
        <end position="569"/>
    </location>
</feature>
<dbReference type="InterPro" id="IPR027962">
    <property type="entry name" value="ERICH3"/>
</dbReference>